<dbReference type="EMBL" id="VUNM01000020">
    <property type="protein sequence ID" value="MST89617.1"/>
    <property type="molecule type" value="Genomic_DNA"/>
</dbReference>
<proteinExistence type="predicted"/>
<sequence>MNNKELCYMLDLDPDTVENVNITRNDEKYEFRITMKRQTYECPECHSSHVNIKSNKTKKANRSSVQ</sequence>
<reference evidence="1 2" key="1">
    <citation type="submission" date="2019-08" db="EMBL/GenBank/DDBJ databases">
        <title>In-depth cultivation of the pig gut microbiome towards novel bacterial diversity and tailored functional studies.</title>
        <authorList>
            <person name="Wylensek D."/>
            <person name="Hitch T.C.A."/>
            <person name="Clavel T."/>
        </authorList>
    </citation>
    <scope>NUCLEOTIDE SEQUENCE [LARGE SCALE GENOMIC DNA]</scope>
    <source>
        <strain evidence="1 2">CA-Schmier-601-WT-3</strain>
    </source>
</reference>
<comment type="caution">
    <text evidence="1">The sequence shown here is derived from an EMBL/GenBank/DDBJ whole genome shotgun (WGS) entry which is preliminary data.</text>
</comment>
<accession>A0A844FUK2</accession>
<evidence type="ECO:0008006" key="3">
    <source>
        <dbReference type="Google" id="ProtNLM"/>
    </source>
</evidence>
<gene>
    <name evidence="1" type="ORF">FYJ79_08550</name>
</gene>
<evidence type="ECO:0000313" key="2">
    <source>
        <dbReference type="Proteomes" id="UP000442619"/>
    </source>
</evidence>
<organism evidence="1 2">
    <name type="scientific">Sharpea porci</name>
    <dbReference type="NCBI Taxonomy" id="2652286"/>
    <lineage>
        <taxon>Bacteria</taxon>
        <taxon>Bacillati</taxon>
        <taxon>Bacillota</taxon>
        <taxon>Erysipelotrichia</taxon>
        <taxon>Erysipelotrichales</taxon>
        <taxon>Coprobacillaceae</taxon>
        <taxon>Sharpea</taxon>
    </lineage>
</organism>
<protein>
    <recommendedName>
        <fullName evidence="3">Transposase</fullName>
    </recommendedName>
</protein>
<dbReference type="AlphaFoldDB" id="A0A844FUK2"/>
<evidence type="ECO:0000313" key="1">
    <source>
        <dbReference type="EMBL" id="MST89617.1"/>
    </source>
</evidence>
<name>A0A844FUK2_9FIRM</name>
<dbReference type="RefSeq" id="WP_154516911.1">
    <property type="nucleotide sequence ID" value="NZ_VUNM01000020.1"/>
</dbReference>
<keyword evidence="2" id="KW-1185">Reference proteome</keyword>
<dbReference type="Proteomes" id="UP000442619">
    <property type="component" value="Unassembled WGS sequence"/>
</dbReference>